<keyword evidence="4" id="KW-0812">Transmembrane</keyword>
<dbReference type="Proteomes" id="UP000327118">
    <property type="component" value="Unassembled WGS sequence"/>
</dbReference>
<dbReference type="OrthoDB" id="5340910at2759"/>
<feature type="transmembrane region" description="Helical" evidence="4">
    <location>
        <begin position="66"/>
        <end position="89"/>
    </location>
</feature>
<feature type="region of interest" description="Disordered" evidence="3">
    <location>
        <begin position="153"/>
        <end position="204"/>
    </location>
</feature>
<keyword evidence="1 2" id="KW-0728">SH3 domain</keyword>
<feature type="region of interest" description="Disordered" evidence="3">
    <location>
        <begin position="35"/>
        <end position="56"/>
    </location>
</feature>
<feature type="compositionally biased region" description="Acidic residues" evidence="3">
    <location>
        <begin position="40"/>
        <end position="49"/>
    </location>
</feature>
<dbReference type="PROSITE" id="PS50002">
    <property type="entry name" value="SH3"/>
    <property type="match status" value="1"/>
</dbReference>
<accession>A0A5N6ZJE9</accession>
<protein>
    <recommendedName>
        <fullName evidence="5">SH3 domain-containing protein</fullName>
    </recommendedName>
</protein>
<dbReference type="SMART" id="SM00326">
    <property type="entry name" value="SH3"/>
    <property type="match status" value="1"/>
</dbReference>
<organism evidence="6 7">
    <name type="scientific">Aspergillus coremiiformis</name>
    <dbReference type="NCBI Taxonomy" id="138285"/>
    <lineage>
        <taxon>Eukaryota</taxon>
        <taxon>Fungi</taxon>
        <taxon>Dikarya</taxon>
        <taxon>Ascomycota</taxon>
        <taxon>Pezizomycotina</taxon>
        <taxon>Eurotiomycetes</taxon>
        <taxon>Eurotiomycetidae</taxon>
        <taxon>Eurotiales</taxon>
        <taxon>Aspergillaceae</taxon>
        <taxon>Aspergillus</taxon>
        <taxon>Aspergillus subgen. Circumdati</taxon>
    </lineage>
</organism>
<evidence type="ECO:0000313" key="7">
    <source>
        <dbReference type="Proteomes" id="UP000327118"/>
    </source>
</evidence>
<dbReference type="EMBL" id="ML739040">
    <property type="protein sequence ID" value="KAE8356290.1"/>
    <property type="molecule type" value="Genomic_DNA"/>
</dbReference>
<evidence type="ECO:0000256" key="2">
    <source>
        <dbReference type="PROSITE-ProRule" id="PRU00192"/>
    </source>
</evidence>
<name>A0A5N6ZJE9_9EURO</name>
<sequence length="381" mass="42307">MAGVKNQRASMGYEALGTDIYYETLGTDIYYETDGTSMESETDGTDIDDNNNHGSNTDYETHRANIYAYAAIGVCVVIGMIAGFTLHWLHKKRRLRLAKGLGIDSGNGKPETSKSTNSHPLLSKLTLSGMPTLPGHFPCLRMPTIAGILPFLKRSSNSKQPQRDDSSSLYSRTTSEPATPVQEYPRNLASIIRRPRGNERTQFPRMPHVEAPNFFKRNTDRVASRMKPPKMPALALIRRDSTISTIAEREYPVAEVKISSDSDTVSSTDANRGVTGYSPSTFKIYAVEMDFTPTQDGHLKLDVGQSVKIYHIYDHGWVYCLNRETGQDGLAPRACLSIWPTTRAESDVTLFPGQRNYSVTSFGSSQPRSPSARFYNQLALS</sequence>
<keyword evidence="4" id="KW-1133">Transmembrane helix</keyword>
<dbReference type="InterPro" id="IPR036028">
    <property type="entry name" value="SH3-like_dom_sf"/>
</dbReference>
<feature type="region of interest" description="Disordered" evidence="3">
    <location>
        <begin position="101"/>
        <end position="123"/>
    </location>
</feature>
<evidence type="ECO:0000256" key="4">
    <source>
        <dbReference type="SAM" id="Phobius"/>
    </source>
</evidence>
<dbReference type="InterPro" id="IPR001452">
    <property type="entry name" value="SH3_domain"/>
</dbReference>
<gene>
    <name evidence="6" type="ORF">BDV28DRAFT_145325</name>
</gene>
<dbReference type="AlphaFoldDB" id="A0A5N6ZJE9"/>
<feature type="domain" description="SH3" evidence="5">
    <location>
        <begin position="280"/>
        <end position="341"/>
    </location>
</feature>
<evidence type="ECO:0000259" key="5">
    <source>
        <dbReference type="PROSITE" id="PS50002"/>
    </source>
</evidence>
<evidence type="ECO:0000256" key="3">
    <source>
        <dbReference type="SAM" id="MobiDB-lite"/>
    </source>
</evidence>
<dbReference type="Gene3D" id="2.30.30.40">
    <property type="entry name" value="SH3 Domains"/>
    <property type="match status" value="1"/>
</dbReference>
<feature type="compositionally biased region" description="Polar residues" evidence="3">
    <location>
        <begin position="167"/>
        <end position="177"/>
    </location>
</feature>
<keyword evidence="7" id="KW-1185">Reference proteome</keyword>
<keyword evidence="4" id="KW-0472">Membrane</keyword>
<reference evidence="7" key="1">
    <citation type="submission" date="2019-04" db="EMBL/GenBank/DDBJ databases">
        <title>Friends and foes A comparative genomics studyof 23 Aspergillus species from section Flavi.</title>
        <authorList>
            <consortium name="DOE Joint Genome Institute"/>
            <person name="Kjaerbolling I."/>
            <person name="Vesth T."/>
            <person name="Frisvad J.C."/>
            <person name="Nybo J.L."/>
            <person name="Theobald S."/>
            <person name="Kildgaard S."/>
            <person name="Isbrandt T."/>
            <person name="Kuo A."/>
            <person name="Sato A."/>
            <person name="Lyhne E.K."/>
            <person name="Kogle M.E."/>
            <person name="Wiebenga A."/>
            <person name="Kun R.S."/>
            <person name="Lubbers R.J."/>
            <person name="Makela M.R."/>
            <person name="Barry K."/>
            <person name="Chovatia M."/>
            <person name="Clum A."/>
            <person name="Daum C."/>
            <person name="Haridas S."/>
            <person name="He G."/>
            <person name="LaButti K."/>
            <person name="Lipzen A."/>
            <person name="Mondo S."/>
            <person name="Riley R."/>
            <person name="Salamov A."/>
            <person name="Simmons B.A."/>
            <person name="Magnuson J.K."/>
            <person name="Henrissat B."/>
            <person name="Mortensen U.H."/>
            <person name="Larsen T.O."/>
            <person name="Devries R.P."/>
            <person name="Grigoriev I.V."/>
            <person name="Machida M."/>
            <person name="Baker S.E."/>
            <person name="Andersen M.R."/>
        </authorList>
    </citation>
    <scope>NUCLEOTIDE SEQUENCE [LARGE SCALE GENOMIC DNA]</scope>
    <source>
        <strain evidence="7">CBS 553.77</strain>
    </source>
</reference>
<evidence type="ECO:0000256" key="1">
    <source>
        <dbReference type="ARBA" id="ARBA00022443"/>
    </source>
</evidence>
<dbReference type="SUPFAM" id="SSF50044">
    <property type="entry name" value="SH3-domain"/>
    <property type="match status" value="1"/>
</dbReference>
<evidence type="ECO:0000313" key="6">
    <source>
        <dbReference type="EMBL" id="KAE8356290.1"/>
    </source>
</evidence>
<proteinExistence type="predicted"/>